<reference evidence="3 6" key="2">
    <citation type="submission" date="2018-01" db="EMBL/GenBank/DDBJ databases">
        <title>Species boundaries and ecological features among Paraburkholderia terrae DSMZ17804T, P. hospita DSMZ17164T and P. caribensis DSMZ13236T.</title>
        <authorList>
            <person name="Pratama A.A."/>
        </authorList>
    </citation>
    <scope>NUCLEOTIDE SEQUENCE [LARGE SCALE GENOMIC DNA]</scope>
    <source>
        <strain evidence="3 6">DSM 17164</strain>
    </source>
</reference>
<accession>A0AAN1MLH8</accession>
<keyword evidence="2" id="KW-1133">Transmembrane helix</keyword>
<evidence type="ECO:0000256" key="1">
    <source>
        <dbReference type="SAM" id="MobiDB-lite"/>
    </source>
</evidence>
<reference evidence="4 5" key="1">
    <citation type="journal article" date="2012" name="J. Bacteriol.">
        <title>Draft Genome Sequence of the Soil Bacterium Burkholderia terrae Strain BS001, Which Interacts with Fungal Surface Structures.</title>
        <authorList>
            <person name="Nazir R."/>
            <person name="Hansen M.A."/>
            <person name="Sorensen S."/>
            <person name="van Elsas J.D."/>
        </authorList>
    </citation>
    <scope>NUCLEOTIDE SEQUENCE [LARGE SCALE GENOMIC DNA]</scope>
    <source>
        <strain evidence="4 5">BS001</strain>
    </source>
</reference>
<keyword evidence="2" id="KW-0472">Membrane</keyword>
<name>A0AAN1MLH8_9BURK</name>
<evidence type="ECO:0000313" key="5">
    <source>
        <dbReference type="Proteomes" id="UP000004980"/>
    </source>
</evidence>
<sequence>MNDADLVAAANAAFNPYVLEQLSSRIGLPPDAIRQVVERAAPGIVLTMMARGGSAESAQRLFVVIMSTESNPRIAAQLAGLTASSHGLKAVERSGHALATRIADSREIALISDHIAALTTVPPQAAHALTDVASAVVFGAAKHHMLLEQGSAGDLPGLLAYQWPITAPWLAEGFATALGFASSAAFADSVPQRLVELAAGMPRAHAVAGNGPPGWATNGAPPSADTAPSGGYSGGDLYGLAGGAAGASAAAAPGAPKQLLTTVEPVAPRPRRVPVWAWGILVVIVLLIGIILYGYRQRTAADEGAPQLTSSTASGTLSTPAPVSGASVPPAAQTAADSGGSGTAAASEAVASSEAASAAGPAANVGGSPASSANPASAASQ</sequence>
<evidence type="ECO:0000313" key="3">
    <source>
        <dbReference type="EMBL" id="AUT71498.1"/>
    </source>
</evidence>
<proteinExistence type="predicted"/>
<evidence type="ECO:0000313" key="6">
    <source>
        <dbReference type="Proteomes" id="UP000236649"/>
    </source>
</evidence>
<dbReference type="RefSeq" id="WP_007583627.1">
    <property type="nucleotide sequence ID" value="NZ_AKAU01000099.1"/>
</dbReference>
<keyword evidence="5" id="KW-1185">Reference proteome</keyword>
<dbReference type="AlphaFoldDB" id="A0AAN1MLH8"/>
<evidence type="ECO:0000256" key="2">
    <source>
        <dbReference type="SAM" id="Phobius"/>
    </source>
</evidence>
<gene>
    <name evidence="3" type="ORF">C2L64_24875</name>
    <name evidence="4" type="ORF">WQE_18984</name>
</gene>
<dbReference type="Proteomes" id="UP000004980">
    <property type="component" value="Unassembled WGS sequence"/>
</dbReference>
<dbReference type="KEGG" id="phs:C2L64_24875"/>
<keyword evidence="2" id="KW-0812">Transmembrane</keyword>
<dbReference type="EMBL" id="AKAU01000099">
    <property type="protein sequence ID" value="EIM99501.1"/>
    <property type="molecule type" value="Genomic_DNA"/>
</dbReference>
<dbReference type="EMBL" id="CP026106">
    <property type="protein sequence ID" value="AUT71498.1"/>
    <property type="molecule type" value="Genomic_DNA"/>
</dbReference>
<protein>
    <submittedName>
        <fullName evidence="4">OmpA/MotB family outer membrane protein</fullName>
    </submittedName>
</protein>
<dbReference type="Proteomes" id="UP000236649">
    <property type="component" value="Chromosome 2"/>
</dbReference>
<organism evidence="3 6">
    <name type="scientific">Paraburkholderia hospita</name>
    <dbReference type="NCBI Taxonomy" id="169430"/>
    <lineage>
        <taxon>Bacteria</taxon>
        <taxon>Pseudomonadati</taxon>
        <taxon>Pseudomonadota</taxon>
        <taxon>Betaproteobacteria</taxon>
        <taxon>Burkholderiales</taxon>
        <taxon>Burkholderiaceae</taxon>
        <taxon>Paraburkholderia</taxon>
    </lineage>
</organism>
<dbReference type="GeneID" id="55531541"/>
<feature type="transmembrane region" description="Helical" evidence="2">
    <location>
        <begin position="275"/>
        <end position="295"/>
    </location>
</feature>
<feature type="region of interest" description="Disordered" evidence="1">
    <location>
        <begin position="306"/>
        <end position="381"/>
    </location>
</feature>
<evidence type="ECO:0000313" key="4">
    <source>
        <dbReference type="EMBL" id="EIM99501.1"/>
    </source>
</evidence>
<feature type="compositionally biased region" description="Low complexity" evidence="1">
    <location>
        <begin position="308"/>
        <end position="381"/>
    </location>
</feature>